<feature type="domain" description="Aminoglycoside phosphotransferase" evidence="1">
    <location>
        <begin position="19"/>
        <end position="244"/>
    </location>
</feature>
<name>A0A7W9LER5_9ACTN</name>
<organism evidence="2 3">
    <name type="scientific">Nonomuraea jabiensis</name>
    <dbReference type="NCBI Taxonomy" id="882448"/>
    <lineage>
        <taxon>Bacteria</taxon>
        <taxon>Bacillati</taxon>
        <taxon>Actinomycetota</taxon>
        <taxon>Actinomycetes</taxon>
        <taxon>Streptosporangiales</taxon>
        <taxon>Streptosporangiaceae</taxon>
        <taxon>Nonomuraea</taxon>
    </lineage>
</organism>
<dbReference type="InterPro" id="IPR002575">
    <property type="entry name" value="Aminoglycoside_PTrfase"/>
</dbReference>
<dbReference type="Gene3D" id="3.90.1200.10">
    <property type="match status" value="1"/>
</dbReference>
<dbReference type="SUPFAM" id="SSF56112">
    <property type="entry name" value="Protein kinase-like (PK-like)"/>
    <property type="match status" value="1"/>
</dbReference>
<sequence length="295" mass="32147">MSRPSLEERLAGLGITGLEPLGRGLEFSVFVGRPADGGGPVAVRVGERRFDSNANDPRVDTRALLRQEHRLTRLLSDHGLPVAEPVALVLAETPAEPDLLISRYVEDDGSELDSFQLGELLARLHALPLPGPRPVAAEHLPAPRLLVGRILRRWREIGRLRDGWPPPPSPGRLLPIAAPLSRGALLHLDVRRANVRCHQGRVRALLDWSNALHAHPALEFGRLGEFARLPENQLDLEALRAGYARHAEPPPDAGPLALLCRLDAAVMLALVFLSESPDPARADTAVRRVLELAAP</sequence>
<dbReference type="Pfam" id="PF01636">
    <property type="entry name" value="APH"/>
    <property type="match status" value="1"/>
</dbReference>
<reference evidence="2 3" key="1">
    <citation type="submission" date="2020-08" db="EMBL/GenBank/DDBJ databases">
        <title>Sequencing the genomes of 1000 actinobacteria strains.</title>
        <authorList>
            <person name="Klenk H.-P."/>
        </authorList>
    </citation>
    <scope>NUCLEOTIDE SEQUENCE [LARGE SCALE GENOMIC DNA]</scope>
    <source>
        <strain evidence="2 3">DSM 45507</strain>
    </source>
</reference>
<evidence type="ECO:0000313" key="2">
    <source>
        <dbReference type="EMBL" id="MBB5781137.1"/>
    </source>
</evidence>
<dbReference type="RefSeq" id="WP_185074486.1">
    <property type="nucleotide sequence ID" value="NZ_JACHMB010000001.1"/>
</dbReference>
<dbReference type="GO" id="GO:0016301">
    <property type="term" value="F:kinase activity"/>
    <property type="evidence" value="ECO:0007669"/>
    <property type="project" value="UniProtKB-KW"/>
</dbReference>
<dbReference type="Proteomes" id="UP000579153">
    <property type="component" value="Unassembled WGS sequence"/>
</dbReference>
<dbReference type="EMBL" id="JACHMB010000001">
    <property type="protein sequence ID" value="MBB5781137.1"/>
    <property type="molecule type" value="Genomic_DNA"/>
</dbReference>
<dbReference type="AlphaFoldDB" id="A0A7W9LER5"/>
<proteinExistence type="predicted"/>
<evidence type="ECO:0000259" key="1">
    <source>
        <dbReference type="Pfam" id="PF01636"/>
    </source>
</evidence>
<gene>
    <name evidence="2" type="ORF">HD596_007893</name>
</gene>
<evidence type="ECO:0000313" key="3">
    <source>
        <dbReference type="Proteomes" id="UP000579153"/>
    </source>
</evidence>
<accession>A0A7W9LER5</accession>
<dbReference type="InterPro" id="IPR011009">
    <property type="entry name" value="Kinase-like_dom_sf"/>
</dbReference>
<keyword evidence="2" id="KW-0418">Kinase</keyword>
<comment type="caution">
    <text evidence="2">The sequence shown here is derived from an EMBL/GenBank/DDBJ whole genome shotgun (WGS) entry which is preliminary data.</text>
</comment>
<protein>
    <submittedName>
        <fullName evidence="2">Aminoglycoside phosphotransferase (APT) family kinase protein</fullName>
    </submittedName>
</protein>
<keyword evidence="2" id="KW-0808">Transferase</keyword>
<keyword evidence="3" id="KW-1185">Reference proteome</keyword>